<dbReference type="InterPro" id="IPR011050">
    <property type="entry name" value="Pectin_lyase_fold/virulence"/>
</dbReference>
<dbReference type="GO" id="GO:0046872">
    <property type="term" value="F:metal ion binding"/>
    <property type="evidence" value="ECO:0007669"/>
    <property type="project" value="UniProtKB-KW"/>
</dbReference>
<dbReference type="RefSeq" id="WP_136083210.1">
    <property type="nucleotide sequence ID" value="NZ_CAAHFG010000005.1"/>
</dbReference>
<dbReference type="SMART" id="SM00710">
    <property type="entry name" value="PbH1"/>
    <property type="match status" value="10"/>
</dbReference>
<dbReference type="Pfam" id="PF00884">
    <property type="entry name" value="Sulfatase"/>
    <property type="match status" value="1"/>
</dbReference>
<evidence type="ECO:0000259" key="9">
    <source>
        <dbReference type="Pfam" id="PF13229"/>
    </source>
</evidence>
<reference evidence="10 11" key="1">
    <citation type="submission" date="2019-04" db="EMBL/GenBank/DDBJ databases">
        <authorList>
            <person name="Van Vliet M D."/>
        </authorList>
    </citation>
    <scope>NUCLEOTIDE SEQUENCE [LARGE SCALE GENOMIC DNA]</scope>
    <source>
        <strain evidence="10 11">F1</strain>
    </source>
</reference>
<dbReference type="Pfam" id="PF12708">
    <property type="entry name" value="Pect-lyase_RHGA_epim"/>
    <property type="match status" value="1"/>
</dbReference>
<dbReference type="InterPro" id="IPR039448">
    <property type="entry name" value="Beta_helix"/>
</dbReference>
<dbReference type="InterPro" id="IPR000917">
    <property type="entry name" value="Sulfatase_N"/>
</dbReference>
<evidence type="ECO:0000256" key="3">
    <source>
        <dbReference type="ARBA" id="ARBA00022723"/>
    </source>
</evidence>
<accession>A0A6C2UCV0</accession>
<dbReference type="Gene3D" id="3.40.720.10">
    <property type="entry name" value="Alkaline Phosphatase, subunit A"/>
    <property type="match status" value="1"/>
</dbReference>
<dbReference type="EMBL" id="CAAHFG010000005">
    <property type="protein sequence ID" value="VGO17729.1"/>
    <property type="molecule type" value="Genomic_DNA"/>
</dbReference>
<dbReference type="InterPro" id="IPR006626">
    <property type="entry name" value="PbH1"/>
</dbReference>
<keyword evidence="4" id="KW-0732">Signal</keyword>
<keyword evidence="11" id="KW-1185">Reference proteome</keyword>
<evidence type="ECO:0000259" key="8">
    <source>
        <dbReference type="Pfam" id="PF12708"/>
    </source>
</evidence>
<evidence type="ECO:0000256" key="1">
    <source>
        <dbReference type="ARBA" id="ARBA00001913"/>
    </source>
</evidence>
<dbReference type="Gene3D" id="3.30.1120.10">
    <property type="match status" value="1"/>
</dbReference>
<feature type="domain" description="Rhamnogalacturonase A/B/Epimerase-like pectate lyase" evidence="8">
    <location>
        <begin position="265"/>
        <end position="469"/>
    </location>
</feature>
<dbReference type="SUPFAM" id="SSF53649">
    <property type="entry name" value="Alkaline phosphatase-like"/>
    <property type="match status" value="1"/>
</dbReference>
<dbReference type="SUPFAM" id="SSF51126">
    <property type="entry name" value="Pectin lyase-like"/>
    <property type="match status" value="2"/>
</dbReference>
<dbReference type="InterPro" id="IPR024535">
    <property type="entry name" value="RHGA/B-epi-like_pectate_lyase"/>
</dbReference>
<dbReference type="InterPro" id="IPR050738">
    <property type="entry name" value="Sulfatase"/>
</dbReference>
<evidence type="ECO:0000259" key="7">
    <source>
        <dbReference type="Pfam" id="PF00884"/>
    </source>
</evidence>
<keyword evidence="5" id="KW-0378">Hydrolase</keyword>
<dbReference type="InterPro" id="IPR017850">
    <property type="entry name" value="Alkaline_phosphatase_core_sf"/>
</dbReference>
<protein>
    <submittedName>
        <fullName evidence="10">Arylsulfatase</fullName>
    </submittedName>
</protein>
<comment type="cofactor">
    <cofactor evidence="1">
        <name>Ca(2+)</name>
        <dbReference type="ChEBI" id="CHEBI:29108"/>
    </cofactor>
</comment>
<evidence type="ECO:0000256" key="4">
    <source>
        <dbReference type="ARBA" id="ARBA00022729"/>
    </source>
</evidence>
<dbReference type="Proteomes" id="UP000366872">
    <property type="component" value="Unassembled WGS sequence"/>
</dbReference>
<keyword evidence="3" id="KW-0479">Metal-binding</keyword>
<dbReference type="PANTHER" id="PTHR42693">
    <property type="entry name" value="ARYLSULFATASE FAMILY MEMBER"/>
    <property type="match status" value="1"/>
</dbReference>
<evidence type="ECO:0000313" key="11">
    <source>
        <dbReference type="Proteomes" id="UP000366872"/>
    </source>
</evidence>
<dbReference type="InterPro" id="IPR012334">
    <property type="entry name" value="Pectin_lyas_fold"/>
</dbReference>
<dbReference type="GO" id="GO:0004065">
    <property type="term" value="F:arylsulfatase activity"/>
    <property type="evidence" value="ECO:0007669"/>
    <property type="project" value="TreeGrafter"/>
</dbReference>
<sequence length="1521" mass="163269">MLSSKIGLASITAAVLLSGTCIAGVLWDEDFSGASLNANFTEFTQGAGAEVVQAGGQLVMDTGVAASSAHAALNTVSDQSGTLTHTNGAALYNFYNHPVQARFDIASINGSSGTKQNVFYFSIGDDAAGKYMPQVNVLDEGLGFRLEKTSSDSTWQIVYQALDGAASAGNGTVAILSGAPTAVTYTLSGTQAAIQLEGATFTALGIGNGTLGGSNLTVSVADLSTNISGYTLAFGAYNLGAVIEKTVVTLDAFRVELITDLDPLSFGAVPDDANDDTFGIQMALNLAGGLTGTNTVHLSAGDYFVDTLYIGGNTVLSGDGSTGAAVSRLRLNEYMRGSSSIIKNLNRDSVVDRNIAFENLCFDGRRSVQTNGYIHSVNMQNVVGLTIESCHFENSSAIGCVVQGTQVEDCRTDILNCTSTGNLLGFYVQSRSDLIDSVNGVVFSNCVSDADQWGFDVYLASNTTFYSCTANYASNGHGSGFSSDSCTDLRYVDCSAEGNEIRGFAVFINANNLRQPYDITFSNCISRWNGRNGFEIANASDVTLTDVQAYGNGEYGISALSSFLYDRLSTGHLVENSTIVSNGQDGVFFRGIQDSEIRSNTITDNGLDPAEDSSGILIANGTYLVPDMPSTNILIQANTIGGAEQDYGIQSVGLTDGLTLQNNDLDGNAIAPYSLVGTNNTIISSPNIVVIMADDMGWRDLGCYGSTFYETPHIDQLCSEGIAFTDAYAAAPLCSASRAAMLTGWAPARQHITGVTPATRSVPEFNYTNWTDSAVMQNSRPYPVTIPKQQEQLPLSSITIAERLKEAGYATGFFGKWHLGPDDDKMASHQGFDVAKADHHLGFPKSYFSPYQNPHLTDGPTGEQLTDRLAAEACTFISNNVAASTPFFCYVPTFAVHGPYEAKQAYIDYFNGTRDETHAQNFAIYAGMVKSLDDAVGTIVAELKALGVYENTVIIFTSDNGGIRMDAPDKTDGNKIVTSMRPLRGAKTSTYEGGLRVPTIVRWPGVAPRESDEVIVTHDIYPTLLDVAGLEQLPGNPLDGINLKPFICDQTPTGRDFVTWFFPHYTLIGQPEWNRSGAVIRKGKWKLRHFFDGTNHPTQPWANELYDLDADIGETTNLADQHPELVAELEALLLAELSAQNAHIPVPNTVNYDEARWFTYWDEQRATKEYLWSTQQGTPLMWLEDYELVDDFEWHAADWKDINGMPAWQVYTNGVMPVPFRLDGLAAGGPMDYRHPVREDYRYAVMATESLTEPFWQEVSADVSSSNGFKNITLPIGGDPNRFYSIWETLGGQTNVIWSESFGEASLNTNWSEYTQGAGAVVTQTGGQLVLDTGVSNSAAQAALNAITDQTGSMTTFSGAKLYNFYNHPVIACFDIASISGTNGAGRNVFYFSIGDDAAGKYQPQSNALDDGIGFRLEQQGDPAAWRIVYQALQGASASGATVANLNGLPGAITFTLDGTQATIELEGTTSTGGDSVLTQTLADYSTNISGYTLAFGAWNMGTVDEKTVVTLDAVSVEVTE</sequence>
<evidence type="ECO:0000256" key="2">
    <source>
        <dbReference type="ARBA" id="ARBA00008779"/>
    </source>
</evidence>
<dbReference type="Gene3D" id="2.160.20.10">
    <property type="entry name" value="Single-stranded right-handed beta-helix, Pectin lyase-like"/>
    <property type="match status" value="2"/>
</dbReference>
<feature type="domain" description="Right handed beta helix" evidence="9">
    <location>
        <begin position="518"/>
        <end position="683"/>
    </location>
</feature>
<proteinExistence type="inferred from homology"/>
<dbReference type="Pfam" id="PF13229">
    <property type="entry name" value="Beta_helix"/>
    <property type="match status" value="1"/>
</dbReference>
<dbReference type="PANTHER" id="PTHR42693:SF42">
    <property type="entry name" value="ARYLSULFATASE G"/>
    <property type="match status" value="1"/>
</dbReference>
<gene>
    <name evidence="10" type="primary">atsA_282</name>
    <name evidence="10" type="ORF">PDESU_06331</name>
</gene>
<dbReference type="CDD" id="cd16144">
    <property type="entry name" value="ARS_like"/>
    <property type="match status" value="1"/>
</dbReference>
<keyword evidence="6" id="KW-0106">Calcium</keyword>
<organism evidence="10 11">
    <name type="scientific">Pontiella desulfatans</name>
    <dbReference type="NCBI Taxonomy" id="2750659"/>
    <lineage>
        <taxon>Bacteria</taxon>
        <taxon>Pseudomonadati</taxon>
        <taxon>Kiritimatiellota</taxon>
        <taxon>Kiritimatiellia</taxon>
        <taxon>Kiritimatiellales</taxon>
        <taxon>Pontiellaceae</taxon>
        <taxon>Pontiella</taxon>
    </lineage>
</organism>
<feature type="domain" description="Sulfatase N-terminal" evidence="7">
    <location>
        <begin position="686"/>
        <end position="1029"/>
    </location>
</feature>
<name>A0A6C2UCV0_PONDE</name>
<comment type="similarity">
    <text evidence="2">Belongs to the sulfatase family.</text>
</comment>
<evidence type="ECO:0000256" key="6">
    <source>
        <dbReference type="ARBA" id="ARBA00022837"/>
    </source>
</evidence>
<evidence type="ECO:0000256" key="5">
    <source>
        <dbReference type="ARBA" id="ARBA00022801"/>
    </source>
</evidence>
<evidence type="ECO:0000313" key="10">
    <source>
        <dbReference type="EMBL" id="VGO17729.1"/>
    </source>
</evidence>